<feature type="transmembrane region" description="Helical" evidence="1">
    <location>
        <begin position="369"/>
        <end position="390"/>
    </location>
</feature>
<reference evidence="2" key="2">
    <citation type="journal article" date="2021" name="Syst. Appl. Microbiol.">
        <title>Roseomonas hellenica sp. nov., isolated from roots of wild-growing Alkanna tinctoria.</title>
        <authorList>
            <person name="Rat A."/>
            <person name="Naranjo H.D."/>
            <person name="Lebbe L."/>
            <person name="Cnockaert M."/>
            <person name="Krigas N."/>
            <person name="Grigoriadou K."/>
            <person name="Maloupa E."/>
            <person name="Willems A."/>
        </authorList>
    </citation>
    <scope>NUCLEOTIDE SEQUENCE</scope>
    <source>
        <strain evidence="2">LMG 31228</strain>
    </source>
</reference>
<sequence length="433" mass="47310">MSARFHLPAWHAQRVELNDEVHARPPEALVAPASISYLALIPPEGAPSDQSLDAVRDLVRRVGGPAPAPGASHYSTDLGAFRLKWERHTEFSRFMVIVPGVAPDPFARTAMDAVPADWVAALPGRVIVAAHAALLHDDGAPLDLAGIAERCFAGNDLVGAEVSGGRATAITDFRIHGDGFSRFMLLDRGMGRRQAGRVLQRLLEVDTYRIMALLALPVARALSPLLSAQERELADVTGALVACAENDEPVLLDRLTRLAAEIESAEARNRYRFSAARAYYELVQRRIDDVREGRIEGLQTMREFTERRLAPAMNTVRDVARRQELLSQRVARATQLLSTRVDLTRERQNQALLASMDRRAQLQLRLQQTVEGLSVAAITYYVVGLIAYVAKALADGGLAVQPGLVVGIAVPVVAAAVFAGMRRLRRHMEHDGA</sequence>
<keyword evidence="1" id="KW-1133">Transmembrane helix</keyword>
<organism evidence="2 3">
    <name type="scientific">Neoroseomonas eburnea</name>
    <dbReference type="NCBI Taxonomy" id="1346889"/>
    <lineage>
        <taxon>Bacteria</taxon>
        <taxon>Pseudomonadati</taxon>
        <taxon>Pseudomonadota</taxon>
        <taxon>Alphaproteobacteria</taxon>
        <taxon>Acetobacterales</taxon>
        <taxon>Acetobacteraceae</taxon>
        <taxon>Neoroseomonas</taxon>
    </lineage>
</organism>
<feature type="transmembrane region" description="Helical" evidence="1">
    <location>
        <begin position="402"/>
        <end position="421"/>
    </location>
</feature>
<evidence type="ECO:0000313" key="3">
    <source>
        <dbReference type="Proteomes" id="UP001138709"/>
    </source>
</evidence>
<comment type="caution">
    <text evidence="2">The sequence shown here is derived from an EMBL/GenBank/DDBJ whole genome shotgun (WGS) entry which is preliminary data.</text>
</comment>
<keyword evidence="1" id="KW-0472">Membrane</keyword>
<proteinExistence type="predicted"/>
<dbReference type="AlphaFoldDB" id="A0A9X9XF45"/>
<accession>A0A9X9XF45</accession>
<dbReference type="Proteomes" id="UP001138709">
    <property type="component" value="Unassembled WGS sequence"/>
</dbReference>
<dbReference type="InterPro" id="IPR021830">
    <property type="entry name" value="DUF3422"/>
</dbReference>
<dbReference type="EMBL" id="JAAEDL010000018">
    <property type="protein sequence ID" value="MBR0682331.1"/>
    <property type="molecule type" value="Genomic_DNA"/>
</dbReference>
<dbReference type="Pfam" id="PF11902">
    <property type="entry name" value="DUF3422"/>
    <property type="match status" value="1"/>
</dbReference>
<name>A0A9X9XF45_9PROT</name>
<evidence type="ECO:0000256" key="1">
    <source>
        <dbReference type="SAM" id="Phobius"/>
    </source>
</evidence>
<dbReference type="RefSeq" id="WP_211847867.1">
    <property type="nucleotide sequence ID" value="NZ_JAAEDL010000018.1"/>
</dbReference>
<gene>
    <name evidence="2" type="ORF">GXW74_17705</name>
</gene>
<keyword evidence="1" id="KW-0812">Transmembrane</keyword>
<protein>
    <submittedName>
        <fullName evidence="2">DUF3422 domain-containing protein</fullName>
    </submittedName>
</protein>
<reference evidence="2" key="1">
    <citation type="submission" date="2020-01" db="EMBL/GenBank/DDBJ databases">
        <authorList>
            <person name="Rat A."/>
        </authorList>
    </citation>
    <scope>NUCLEOTIDE SEQUENCE</scope>
    <source>
        <strain evidence="2">LMG 31228</strain>
    </source>
</reference>
<keyword evidence="3" id="KW-1185">Reference proteome</keyword>
<evidence type="ECO:0000313" key="2">
    <source>
        <dbReference type="EMBL" id="MBR0682331.1"/>
    </source>
</evidence>